<dbReference type="PANTHER" id="PTHR36847:SF1">
    <property type="entry name" value="AMIDOLIGASE ENZYME"/>
    <property type="match status" value="1"/>
</dbReference>
<comment type="caution">
    <text evidence="2">The sequence shown here is derived from an EMBL/GenBank/DDBJ whole genome shotgun (WGS) entry which is preliminary data.</text>
</comment>
<dbReference type="PANTHER" id="PTHR36847">
    <property type="entry name" value="AMIDOLIGASE ENZYME"/>
    <property type="match status" value="1"/>
</dbReference>
<evidence type="ECO:0000313" key="3">
    <source>
        <dbReference type="Proteomes" id="UP000266234"/>
    </source>
</evidence>
<sequence length="890" mass="99602">MLEAELKDPHSIQAHSGDSQTETRPGSSLTGWKVEFDGHVRENQANQCEWIGVKLTSPKFQAGGLDLQKELKKVLLILNRQYLTVPNSETRLKVVVYLHNYHSTLDQMKTTAAFIWMVDPLLSDVHPDHCGPNSIASLGLQYSNIVRDSPLHLDAQLDSAVETADPWNNHLSLGRRPLELLSHPGELTEAKYNHGVDKILGACAIDDLISIIDVPIQDIKDYPQASPAYEFNACSESQGMAIWFNQHCGTLDFVEIEQWAAFCVGIIKLSLENTVSSRLKSHPGLKCSSTIFSFLDENGLHGLADHYRARLDTPKIPDLKHWSFDKALFCRHPKSYVGSDSLSDGSFALSASANPFRVYERQFTSANSVDCSYSFGIELEMYTPSRTNVDSQPQVESPLSDLLIDISDMDPSSSSWVDPSPEDDRQVGALSDIERHDQIAEVITKEGPLAWRHCAISQDTPSWRRELAKHGIVPISGIEPDYQTWTVLNDPTLAPLVDWRGYQELCGVEVVSAVLGDTPKGWEEVVDVLSILRNNFRLLVTSSCGFHIHVAKGTEMLPFHLLRKVCVLVACTENIIFSLCQTRRRENLWSLHILGKGSSLYENYTESWTHMSVPDEFWKYVPYDMNSHPRLLGALKKMWMSGSADHLQLLLRPDVGLGKGCISLSKCNADPNNAGQYQGTVEFRFLEGTLDPELIVRWGQLMTALFRFADKAPVEAWPVFLATVSQCQPSGRCDINILKFFLTSLGLNDDFDFWADRIKAVSEVEVPNRGEPPDQSQGFLSRIGNSQITALRDKICRRERRIPSLIKNNGIGEEPESLSKPRDRAKAILEKAGFSGESVERGVDLQGGHAGQTREEAQEGDVDERSSYLLSMLDISRREAKKAVERHHPV</sequence>
<evidence type="ECO:0000256" key="1">
    <source>
        <dbReference type="SAM" id="MobiDB-lite"/>
    </source>
</evidence>
<feature type="region of interest" description="Disordered" evidence="1">
    <location>
        <begin position="839"/>
        <end position="865"/>
    </location>
</feature>
<gene>
    <name evidence="2" type="ORF">FLONG3_1255</name>
</gene>
<evidence type="ECO:0000313" key="2">
    <source>
        <dbReference type="EMBL" id="RGP80651.1"/>
    </source>
</evidence>
<dbReference type="InterPro" id="IPR022025">
    <property type="entry name" value="Amidoligase_2"/>
</dbReference>
<feature type="compositionally biased region" description="Polar residues" evidence="1">
    <location>
        <begin position="13"/>
        <end position="28"/>
    </location>
</feature>
<dbReference type="OrthoDB" id="412402at2759"/>
<reference evidence="2 3" key="1">
    <citation type="journal article" date="2018" name="PLoS Pathog.">
        <title>Evolution of structural diversity of trichothecenes, a family of toxins produced by plant pathogenic and entomopathogenic fungi.</title>
        <authorList>
            <person name="Proctor R.H."/>
            <person name="McCormick S.P."/>
            <person name="Kim H.S."/>
            <person name="Cardoza R.E."/>
            <person name="Stanley A.M."/>
            <person name="Lindo L."/>
            <person name="Kelly A."/>
            <person name="Brown D.W."/>
            <person name="Lee T."/>
            <person name="Vaughan M.M."/>
            <person name="Alexander N.J."/>
            <person name="Busman M."/>
            <person name="Gutierrez S."/>
        </authorList>
    </citation>
    <scope>NUCLEOTIDE SEQUENCE [LARGE SCALE GENOMIC DNA]</scope>
    <source>
        <strain evidence="2 3">NRRL 20695</strain>
    </source>
</reference>
<proteinExistence type="predicted"/>
<dbReference type="Pfam" id="PF12224">
    <property type="entry name" value="Amidoligase_2"/>
    <property type="match status" value="1"/>
</dbReference>
<dbReference type="AlphaFoldDB" id="A0A395T7L3"/>
<name>A0A395T7L3_9HYPO</name>
<feature type="compositionally biased region" description="Basic and acidic residues" evidence="1">
    <location>
        <begin position="1"/>
        <end position="10"/>
    </location>
</feature>
<feature type="region of interest" description="Disordered" evidence="1">
    <location>
        <begin position="1"/>
        <end position="28"/>
    </location>
</feature>
<organism evidence="2 3">
    <name type="scientific">Fusarium longipes</name>
    <dbReference type="NCBI Taxonomy" id="694270"/>
    <lineage>
        <taxon>Eukaryota</taxon>
        <taxon>Fungi</taxon>
        <taxon>Dikarya</taxon>
        <taxon>Ascomycota</taxon>
        <taxon>Pezizomycotina</taxon>
        <taxon>Sordariomycetes</taxon>
        <taxon>Hypocreomycetidae</taxon>
        <taxon>Hypocreales</taxon>
        <taxon>Nectriaceae</taxon>
        <taxon>Fusarium</taxon>
    </lineage>
</organism>
<dbReference type="EMBL" id="PXOG01000026">
    <property type="protein sequence ID" value="RGP80651.1"/>
    <property type="molecule type" value="Genomic_DNA"/>
</dbReference>
<accession>A0A395T7L3</accession>
<keyword evidence="3" id="KW-1185">Reference proteome</keyword>
<evidence type="ECO:0008006" key="4">
    <source>
        <dbReference type="Google" id="ProtNLM"/>
    </source>
</evidence>
<dbReference type="STRING" id="694270.A0A395T7L3"/>
<dbReference type="Proteomes" id="UP000266234">
    <property type="component" value="Unassembled WGS sequence"/>
</dbReference>
<protein>
    <recommendedName>
        <fullName evidence="4">Amidoligase enzyme</fullName>
    </recommendedName>
</protein>